<keyword evidence="4" id="KW-1185">Reference proteome</keyword>
<feature type="region of interest" description="Disordered" evidence="1">
    <location>
        <begin position="242"/>
        <end position="278"/>
    </location>
</feature>
<proteinExistence type="predicted"/>
<evidence type="ECO:0000256" key="1">
    <source>
        <dbReference type="SAM" id="MobiDB-lite"/>
    </source>
</evidence>
<dbReference type="Gene3D" id="3.90.1530.10">
    <property type="entry name" value="Conserved hypothetical protein from pyrococcus furiosus pfu- 392566-001, ParB domain"/>
    <property type="match status" value="1"/>
</dbReference>
<dbReference type="GO" id="GO:0007059">
    <property type="term" value="P:chromosome segregation"/>
    <property type="evidence" value="ECO:0007669"/>
    <property type="project" value="TreeGrafter"/>
</dbReference>
<feature type="domain" description="ParB-like N-terminal" evidence="2">
    <location>
        <begin position="28"/>
        <end position="121"/>
    </location>
</feature>
<dbReference type="GO" id="GO:0005694">
    <property type="term" value="C:chromosome"/>
    <property type="evidence" value="ECO:0007669"/>
    <property type="project" value="TreeGrafter"/>
</dbReference>
<dbReference type="Pfam" id="PF02195">
    <property type="entry name" value="ParB_N"/>
    <property type="match status" value="1"/>
</dbReference>
<dbReference type="InterPro" id="IPR003115">
    <property type="entry name" value="ParB_N"/>
</dbReference>
<protein>
    <recommendedName>
        <fullName evidence="2">ParB-like N-terminal domain-containing protein</fullName>
    </recommendedName>
</protein>
<feature type="compositionally biased region" description="Basic and acidic residues" evidence="1">
    <location>
        <begin position="248"/>
        <end position="278"/>
    </location>
</feature>
<dbReference type="PANTHER" id="PTHR33375">
    <property type="entry name" value="CHROMOSOME-PARTITIONING PROTEIN PARB-RELATED"/>
    <property type="match status" value="1"/>
</dbReference>
<dbReference type="InterPro" id="IPR050336">
    <property type="entry name" value="Chromosome_partition/occlusion"/>
</dbReference>
<dbReference type="AlphaFoldDB" id="A0A3A9B699"/>
<dbReference type="SUPFAM" id="SSF109709">
    <property type="entry name" value="KorB DNA-binding domain-like"/>
    <property type="match status" value="1"/>
</dbReference>
<comment type="caution">
    <text evidence="3">The sequence shown here is derived from an EMBL/GenBank/DDBJ whole genome shotgun (WGS) entry which is preliminary data.</text>
</comment>
<evidence type="ECO:0000313" key="3">
    <source>
        <dbReference type="EMBL" id="RKI94315.1"/>
    </source>
</evidence>
<dbReference type="Proteomes" id="UP000280696">
    <property type="component" value="Unassembled WGS sequence"/>
</dbReference>
<name>A0A3A9B699_9FIRM</name>
<organism evidence="3 4">
    <name type="scientific">Parablautia intestinalis</name>
    <dbReference type="NCBI Taxonomy" id="2320100"/>
    <lineage>
        <taxon>Bacteria</taxon>
        <taxon>Bacillati</taxon>
        <taxon>Bacillota</taxon>
        <taxon>Clostridia</taxon>
        <taxon>Lachnospirales</taxon>
        <taxon>Lachnospiraceae</taxon>
        <taxon>Parablautia</taxon>
    </lineage>
</organism>
<accession>A0A3A9B699</accession>
<dbReference type="InterPro" id="IPR036086">
    <property type="entry name" value="ParB/Sulfiredoxin_sf"/>
</dbReference>
<sequence length="327" mass="37402">MAFDIKSIMNAVTAGAATEEIDKYFKEIQLDYEQIVVTGQNKYSMDEIEELAAGIEMAGGLHEPLILGRINGEYWLASGHRRYAAIKMLVQDGKEELRTVGCRYKDMTETEFRLHVLIGNTFNRHYTDYDKMIEAEEWKNALKAAQKEKLLILERGERVRDYVARIMGTSAAVVGDYNRINKNAMPEIKEQFKEGTIGVTAAAAASQLPESKQKEIAEQVAAGKDIKAQEIRDMVDAKKAAVAAGSNNREKEEKEKRSITEQKREQMSDTDTNKEEKENARRLHALKMLEKYYIYMSDEEVHILENILEDCKRRKREYRLDDVGSTS</sequence>
<reference evidence="3 4" key="1">
    <citation type="submission" date="2018-09" db="EMBL/GenBank/DDBJ databases">
        <title>Murine metabolic-syndrome-specific gut microbial biobank.</title>
        <authorList>
            <person name="Liu C."/>
        </authorList>
    </citation>
    <scope>NUCLEOTIDE SEQUENCE [LARGE SCALE GENOMIC DNA]</scope>
    <source>
        <strain evidence="3 4">0.1xD8-82</strain>
    </source>
</reference>
<dbReference type="SUPFAM" id="SSF110849">
    <property type="entry name" value="ParB/Sulfiredoxin"/>
    <property type="match status" value="1"/>
</dbReference>
<evidence type="ECO:0000313" key="4">
    <source>
        <dbReference type="Proteomes" id="UP000280696"/>
    </source>
</evidence>
<evidence type="ECO:0000259" key="2">
    <source>
        <dbReference type="SMART" id="SM00470"/>
    </source>
</evidence>
<gene>
    <name evidence="3" type="ORF">D7V94_01870</name>
</gene>
<dbReference type="PANTHER" id="PTHR33375:SF1">
    <property type="entry name" value="CHROMOSOME-PARTITIONING PROTEIN PARB-RELATED"/>
    <property type="match status" value="1"/>
</dbReference>
<dbReference type="Gene3D" id="1.10.10.2830">
    <property type="match status" value="1"/>
</dbReference>
<dbReference type="OrthoDB" id="1700487at2"/>
<dbReference type="SMART" id="SM00470">
    <property type="entry name" value="ParB"/>
    <property type="match status" value="1"/>
</dbReference>
<dbReference type="RefSeq" id="WP_120466199.1">
    <property type="nucleotide sequence ID" value="NZ_RAYQ01000001.1"/>
</dbReference>
<dbReference type="EMBL" id="RAYQ01000001">
    <property type="protein sequence ID" value="RKI94315.1"/>
    <property type="molecule type" value="Genomic_DNA"/>
</dbReference>